<reference evidence="4" key="2">
    <citation type="submission" date="2025-08" db="UniProtKB">
        <authorList>
            <consortium name="RefSeq"/>
        </authorList>
    </citation>
    <scope>IDENTIFICATION</scope>
    <source>
        <tissue evidence="4">Blood</tissue>
    </source>
</reference>
<dbReference type="InterPro" id="IPR038765">
    <property type="entry name" value="Papain-like_cys_pep_sf"/>
</dbReference>
<sequence length="787" mass="84309">MQNFGWKDEKVSFSVPVTPTESSSRTSAETPETEKEKGGSSRIVKWCFCRKNKEHPAAFTESSNEMMLEENIQSQRPAASGGTVKRPIPTASGGTIQSPSPSPSEENVQSQSPTASDGTIKSPSPSPSEENIKRPIPTASGGTIKCPSPTPSGGTTKSPSLTPSEENVQSQSPAASGGTIKRPIPTASGGTIQSPSPSPSEENVQSQSPTASDGTIKSPSPTPSEENIKKTIPTASGGTIKCPSPTPSGGTTKSPSPTPSGGTIKRPIPTASGGTIKSPRPTPSGGTIKSPSPTPSMGTIKSPSPTPSGGTIKRPIPTASGGTIKSPRPTPSGGTIKSPSPTPSGGTIKSPSPTPSEENIQSQSPTASGGTIKRPIATAFGGTIKRPIPTAFTGTIKRPIANAFGGTIKRPIPPAFTGTIKRPIATASGRTINIMTSIYTLFPDTDFDSKLLPGGLPNFLSNCYINASLQCLFTAESFCRELSDLLDNSTHTLEYSFLRCFVELWRLRNSSEVQGDRKKGLLLQALMKSAAHYNPEFTIDIQNDAHEFLCYCLTQMEESGRKLGWQEDVNPRCPVTSNFKFKMRNIITCSSCGSQQNNNVEVFNHVSVPLKHDSVDQCLSDVVHKRTLLESKCKVCGGDSASSRWMFHTLPRFLILQLNRFRMTKRYTVQKVETPVDITPELQINCFPQSDTPGIGTSHAKNSRAEARETDRNELGGSTSTYRLISVLNHIGRTACFGHYVSDCSSHNSHQWKIYDDELVRLTSETDVLERRSTSAYVLLYERVSTG</sequence>
<dbReference type="GeneID" id="108267316"/>
<evidence type="ECO:0000256" key="1">
    <source>
        <dbReference type="SAM" id="MobiDB-lite"/>
    </source>
</evidence>
<feature type="compositionally biased region" description="Polar residues" evidence="1">
    <location>
        <begin position="15"/>
        <end position="30"/>
    </location>
</feature>
<keyword evidence="3" id="KW-1185">Reference proteome</keyword>
<accession>A0A2D0R8B3</accession>
<dbReference type="GO" id="GO:0005634">
    <property type="term" value="C:nucleus"/>
    <property type="evidence" value="ECO:0007669"/>
    <property type="project" value="TreeGrafter"/>
</dbReference>
<name>A0A2D0R8B3_ICTPU</name>
<protein>
    <submittedName>
        <fullName evidence="4">Ubiquitin carboxyl-terminal hydrolase 29 isoform X1</fullName>
    </submittedName>
</protein>
<dbReference type="SUPFAM" id="SSF54001">
    <property type="entry name" value="Cysteine proteinases"/>
    <property type="match status" value="1"/>
</dbReference>
<dbReference type="CDD" id="cd02257">
    <property type="entry name" value="Peptidase_C19"/>
    <property type="match status" value="1"/>
</dbReference>
<dbReference type="Pfam" id="PF00443">
    <property type="entry name" value="UCH"/>
    <property type="match status" value="1"/>
</dbReference>
<dbReference type="InterPro" id="IPR028889">
    <property type="entry name" value="USP"/>
</dbReference>
<feature type="region of interest" description="Disordered" evidence="1">
    <location>
        <begin position="1"/>
        <end position="41"/>
    </location>
</feature>
<dbReference type="InterPro" id="IPR018200">
    <property type="entry name" value="USP_CS"/>
</dbReference>
<feature type="compositionally biased region" description="Polar residues" evidence="1">
    <location>
        <begin position="247"/>
        <end position="261"/>
    </location>
</feature>
<dbReference type="RefSeq" id="XP_017326822.2">
    <property type="nucleotide sequence ID" value="XM_017471333.3"/>
</dbReference>
<dbReference type="PANTHER" id="PTHR24006">
    <property type="entry name" value="UBIQUITIN CARBOXYL-TERMINAL HYDROLASE"/>
    <property type="match status" value="1"/>
</dbReference>
<dbReference type="OrthoDB" id="289038at2759"/>
<feature type="compositionally biased region" description="Polar residues" evidence="1">
    <location>
        <begin position="284"/>
        <end position="309"/>
    </location>
</feature>
<feature type="compositionally biased region" description="Basic and acidic residues" evidence="1">
    <location>
        <begin position="703"/>
        <end position="713"/>
    </location>
</feature>
<dbReference type="PROSITE" id="PS00973">
    <property type="entry name" value="USP_2"/>
    <property type="match status" value="1"/>
</dbReference>
<dbReference type="Gene3D" id="3.90.70.10">
    <property type="entry name" value="Cysteine proteinases"/>
    <property type="match status" value="1"/>
</dbReference>
<organism evidence="3 4">
    <name type="scientific">Ictalurus punctatus</name>
    <name type="common">Channel catfish</name>
    <name type="synonym">Silurus punctatus</name>
    <dbReference type="NCBI Taxonomy" id="7998"/>
    <lineage>
        <taxon>Eukaryota</taxon>
        <taxon>Metazoa</taxon>
        <taxon>Chordata</taxon>
        <taxon>Craniata</taxon>
        <taxon>Vertebrata</taxon>
        <taxon>Euteleostomi</taxon>
        <taxon>Actinopterygii</taxon>
        <taxon>Neopterygii</taxon>
        <taxon>Teleostei</taxon>
        <taxon>Ostariophysi</taxon>
        <taxon>Siluriformes</taxon>
        <taxon>Ictaluridae</taxon>
        <taxon>Ictalurus</taxon>
    </lineage>
</organism>
<evidence type="ECO:0000313" key="3">
    <source>
        <dbReference type="Proteomes" id="UP000221080"/>
    </source>
</evidence>
<dbReference type="GO" id="GO:0016579">
    <property type="term" value="P:protein deubiquitination"/>
    <property type="evidence" value="ECO:0007669"/>
    <property type="project" value="InterPro"/>
</dbReference>
<feature type="compositionally biased region" description="Polar residues" evidence="1">
    <location>
        <begin position="151"/>
        <end position="174"/>
    </location>
</feature>
<feature type="compositionally biased region" description="Polar residues" evidence="1">
    <location>
        <begin position="332"/>
        <end position="369"/>
    </location>
</feature>
<dbReference type="InterPro" id="IPR001394">
    <property type="entry name" value="Peptidase_C19_UCH"/>
</dbReference>
<reference evidence="3" key="1">
    <citation type="journal article" date="2016" name="Nat. Commun.">
        <title>The channel catfish genome sequence provides insights into the evolution of scale formation in teleosts.</title>
        <authorList>
            <person name="Liu Z."/>
            <person name="Liu S."/>
            <person name="Yao J."/>
            <person name="Bao L."/>
            <person name="Zhang J."/>
            <person name="Li Y."/>
            <person name="Jiang C."/>
            <person name="Sun L."/>
            <person name="Wang R."/>
            <person name="Zhang Y."/>
            <person name="Zhou T."/>
            <person name="Zeng Q."/>
            <person name="Fu Q."/>
            <person name="Gao S."/>
            <person name="Li N."/>
            <person name="Koren S."/>
            <person name="Jiang Y."/>
            <person name="Zimin A."/>
            <person name="Xu P."/>
            <person name="Phillippy A.M."/>
            <person name="Geng X."/>
            <person name="Song L."/>
            <person name="Sun F."/>
            <person name="Li C."/>
            <person name="Wang X."/>
            <person name="Chen A."/>
            <person name="Jin Y."/>
            <person name="Yuan Z."/>
            <person name="Yang Y."/>
            <person name="Tan S."/>
            <person name="Peatman E."/>
            <person name="Lu J."/>
            <person name="Qin Z."/>
            <person name="Dunham R."/>
            <person name="Li Z."/>
            <person name="Sonstegard T."/>
            <person name="Feng J."/>
            <person name="Danzmann R.G."/>
            <person name="Schroeder S."/>
            <person name="Scheffler B."/>
            <person name="Duke M.V."/>
            <person name="Ballard L."/>
            <person name="Kucuktas H."/>
            <person name="Kaltenboeck L."/>
            <person name="Liu H."/>
            <person name="Armbruster J."/>
            <person name="Xie Y."/>
            <person name="Kirby M.L."/>
            <person name="Tian Y."/>
            <person name="Flanagan M.E."/>
            <person name="Mu W."/>
            <person name="Waldbieser G.C."/>
        </authorList>
    </citation>
    <scope>NUCLEOTIDE SEQUENCE [LARGE SCALE GENOMIC DNA]</scope>
    <source>
        <strain evidence="3">SDA103</strain>
    </source>
</reference>
<keyword evidence="4" id="KW-0378">Hydrolase</keyword>
<feature type="domain" description="USP" evidence="2">
    <location>
        <begin position="454"/>
        <end position="784"/>
    </location>
</feature>
<feature type="compositionally biased region" description="Basic and acidic residues" evidence="1">
    <location>
        <begin position="1"/>
        <end position="11"/>
    </location>
</feature>
<proteinExistence type="predicted"/>
<feature type="region of interest" description="Disordered" evidence="1">
    <location>
        <begin position="693"/>
        <end position="713"/>
    </location>
</feature>
<dbReference type="KEGG" id="ipu:108267316"/>
<gene>
    <name evidence="4" type="primary">LOC108267316</name>
</gene>
<feature type="compositionally biased region" description="Polar residues" evidence="1">
    <location>
        <begin position="60"/>
        <end position="77"/>
    </location>
</feature>
<evidence type="ECO:0000259" key="2">
    <source>
        <dbReference type="PROSITE" id="PS50235"/>
    </source>
</evidence>
<dbReference type="AlphaFoldDB" id="A0A2D0R8B3"/>
<dbReference type="GO" id="GO:0005829">
    <property type="term" value="C:cytosol"/>
    <property type="evidence" value="ECO:0007669"/>
    <property type="project" value="TreeGrafter"/>
</dbReference>
<dbReference type="Proteomes" id="UP000221080">
    <property type="component" value="Chromosome 7"/>
</dbReference>
<feature type="region of interest" description="Disordered" evidence="1">
    <location>
        <begin position="55"/>
        <end position="373"/>
    </location>
</feature>
<dbReference type="PROSITE" id="PS50235">
    <property type="entry name" value="USP_3"/>
    <property type="match status" value="1"/>
</dbReference>
<feature type="compositionally biased region" description="Polar residues" evidence="1">
    <location>
        <begin position="92"/>
        <end position="129"/>
    </location>
</feature>
<dbReference type="InterPro" id="IPR050164">
    <property type="entry name" value="Peptidase_C19"/>
</dbReference>
<dbReference type="GO" id="GO:0004843">
    <property type="term" value="F:cysteine-type deubiquitinase activity"/>
    <property type="evidence" value="ECO:0007669"/>
    <property type="project" value="InterPro"/>
</dbReference>
<feature type="compositionally biased region" description="Polar residues" evidence="1">
    <location>
        <begin position="188"/>
        <end position="225"/>
    </location>
</feature>
<evidence type="ECO:0000313" key="4">
    <source>
        <dbReference type="RefSeq" id="XP_017326822.2"/>
    </source>
</evidence>